<feature type="chain" id="PRO_5037434635" evidence="1">
    <location>
        <begin position="23"/>
        <end position="195"/>
    </location>
</feature>
<dbReference type="InterPro" id="IPR021958">
    <property type="entry name" value="DUF3575"/>
</dbReference>
<comment type="caution">
    <text evidence="2">The sequence shown here is derived from an EMBL/GenBank/DDBJ whole genome shotgun (WGS) entry which is preliminary data.</text>
</comment>
<protein>
    <submittedName>
        <fullName evidence="2">DUF3575 domain-containing protein</fullName>
    </submittedName>
</protein>
<accession>A0A921I4N2</accession>
<proteinExistence type="predicted"/>
<keyword evidence="1" id="KW-0732">Signal</keyword>
<sequence length="195" mass="22132">MKRTTFFLLLVLSGTFCSLARAQKVAIKTNVLYDAFLNVNVGVEVGLAPRWTFDLSADYNGWTLSHERKWKHWLLQPEARYWFCDRFAGHFMGVHALGGQYNVGGLKNNLSFLGTDFSVVSDRRYQGWFAGAGIAYGYAWILNKHWNLEAELGLGWVYTRYDVYPCATCGTKLAKGKSHNYFGPTKAAVNLVYTF</sequence>
<name>A0A921I4N2_9BACE</name>
<evidence type="ECO:0000256" key="1">
    <source>
        <dbReference type="SAM" id="SignalP"/>
    </source>
</evidence>
<gene>
    <name evidence="2" type="ORF">K8V07_04315</name>
</gene>
<dbReference type="Pfam" id="PF12099">
    <property type="entry name" value="DUF3575"/>
    <property type="match status" value="1"/>
</dbReference>
<reference evidence="2" key="1">
    <citation type="journal article" date="2021" name="PeerJ">
        <title>Extensive microbial diversity within the chicken gut microbiome revealed by metagenomics and culture.</title>
        <authorList>
            <person name="Gilroy R."/>
            <person name="Ravi A."/>
            <person name="Getino M."/>
            <person name="Pursley I."/>
            <person name="Horton D.L."/>
            <person name="Alikhan N.F."/>
            <person name="Baker D."/>
            <person name="Gharbi K."/>
            <person name="Hall N."/>
            <person name="Watson M."/>
            <person name="Adriaenssens E.M."/>
            <person name="Foster-Nyarko E."/>
            <person name="Jarju S."/>
            <person name="Secka A."/>
            <person name="Antonio M."/>
            <person name="Oren A."/>
            <person name="Chaudhuri R.R."/>
            <person name="La Ragione R."/>
            <person name="Hildebrand F."/>
            <person name="Pallen M.J."/>
        </authorList>
    </citation>
    <scope>NUCLEOTIDE SEQUENCE</scope>
    <source>
        <strain evidence="2">CHK154-13316</strain>
    </source>
</reference>
<reference evidence="2" key="2">
    <citation type="submission" date="2021-09" db="EMBL/GenBank/DDBJ databases">
        <authorList>
            <person name="Gilroy R."/>
        </authorList>
    </citation>
    <scope>NUCLEOTIDE SEQUENCE</scope>
    <source>
        <strain evidence="2">CHK154-13316</strain>
    </source>
</reference>
<dbReference type="AlphaFoldDB" id="A0A921I4N2"/>
<feature type="signal peptide" evidence="1">
    <location>
        <begin position="1"/>
        <end position="22"/>
    </location>
</feature>
<dbReference type="EMBL" id="DYVL01000057">
    <property type="protein sequence ID" value="HJG11132.1"/>
    <property type="molecule type" value="Genomic_DNA"/>
</dbReference>
<dbReference type="Proteomes" id="UP000747074">
    <property type="component" value="Unassembled WGS sequence"/>
</dbReference>
<evidence type="ECO:0000313" key="2">
    <source>
        <dbReference type="EMBL" id="HJG11132.1"/>
    </source>
</evidence>
<evidence type="ECO:0000313" key="3">
    <source>
        <dbReference type="Proteomes" id="UP000747074"/>
    </source>
</evidence>
<dbReference type="RefSeq" id="WP_217290500.1">
    <property type="nucleotide sequence ID" value="NZ_CAKOCS010000012.1"/>
</dbReference>
<organism evidence="2 3">
    <name type="scientific">Bacteroides xylanisolvens</name>
    <dbReference type="NCBI Taxonomy" id="371601"/>
    <lineage>
        <taxon>Bacteria</taxon>
        <taxon>Pseudomonadati</taxon>
        <taxon>Bacteroidota</taxon>
        <taxon>Bacteroidia</taxon>
        <taxon>Bacteroidales</taxon>
        <taxon>Bacteroidaceae</taxon>
        <taxon>Bacteroides</taxon>
    </lineage>
</organism>